<evidence type="ECO:0000313" key="3">
    <source>
        <dbReference type="Proteomes" id="UP000515158"/>
    </source>
</evidence>
<dbReference type="InParanoid" id="A0A6P8YAB8"/>
<feature type="signal peptide" evidence="2">
    <location>
        <begin position="1"/>
        <end position="16"/>
    </location>
</feature>
<evidence type="ECO:0000313" key="4">
    <source>
        <dbReference type="RefSeq" id="XP_034236583.1"/>
    </source>
</evidence>
<feature type="region of interest" description="Disordered" evidence="1">
    <location>
        <begin position="25"/>
        <end position="51"/>
    </location>
</feature>
<dbReference type="RefSeq" id="XP_034236583.1">
    <property type="nucleotide sequence ID" value="XM_034380692.1"/>
</dbReference>
<reference evidence="4" key="1">
    <citation type="submission" date="2025-08" db="UniProtKB">
        <authorList>
            <consortium name="RefSeq"/>
        </authorList>
    </citation>
    <scope>IDENTIFICATION</scope>
    <source>
        <tissue evidence="4">Total insect</tissue>
    </source>
</reference>
<feature type="chain" id="PRO_5027710261" evidence="2">
    <location>
        <begin position="17"/>
        <end position="102"/>
    </location>
</feature>
<name>A0A6P8YAB8_THRPL</name>
<organism evidence="4">
    <name type="scientific">Thrips palmi</name>
    <name type="common">Melon thrips</name>
    <dbReference type="NCBI Taxonomy" id="161013"/>
    <lineage>
        <taxon>Eukaryota</taxon>
        <taxon>Metazoa</taxon>
        <taxon>Ecdysozoa</taxon>
        <taxon>Arthropoda</taxon>
        <taxon>Hexapoda</taxon>
        <taxon>Insecta</taxon>
        <taxon>Pterygota</taxon>
        <taxon>Neoptera</taxon>
        <taxon>Paraneoptera</taxon>
        <taxon>Thysanoptera</taxon>
        <taxon>Terebrantia</taxon>
        <taxon>Thripoidea</taxon>
        <taxon>Thripidae</taxon>
        <taxon>Thrips</taxon>
    </lineage>
</organism>
<dbReference type="Proteomes" id="UP000515158">
    <property type="component" value="Unplaced"/>
</dbReference>
<keyword evidence="3" id="KW-1185">Reference proteome</keyword>
<dbReference type="GeneID" id="117642454"/>
<dbReference type="KEGG" id="tpal:117642454"/>
<protein>
    <submittedName>
        <fullName evidence="4">Cleavage and polyadenylation specificity factor subunit 6-like</fullName>
    </submittedName>
</protein>
<gene>
    <name evidence="4" type="primary">LOC117642454</name>
</gene>
<keyword evidence="2" id="KW-0732">Signal</keyword>
<accession>A0A6P8YAB8</accession>
<dbReference type="AlphaFoldDB" id="A0A6P8YAB8"/>
<evidence type="ECO:0000256" key="1">
    <source>
        <dbReference type="SAM" id="MobiDB-lite"/>
    </source>
</evidence>
<sequence>MKACVILLAVVAVCAAMPRPGPPAPPGPPMAPPMTPPMTPPVGTPSEKGDLKGEEALYLASPYSAYSLPYSMYNYNALPSLGYQPSFQYGNLGYQYGYPYYY</sequence>
<feature type="compositionally biased region" description="Pro residues" evidence="1">
    <location>
        <begin position="25"/>
        <end position="43"/>
    </location>
</feature>
<evidence type="ECO:0000256" key="2">
    <source>
        <dbReference type="SAM" id="SignalP"/>
    </source>
</evidence>
<proteinExistence type="predicted"/>